<dbReference type="EMBL" id="LAVV01000821">
    <property type="protein sequence ID" value="KNZ64039.1"/>
    <property type="molecule type" value="Genomic_DNA"/>
</dbReference>
<reference evidence="2 3" key="1">
    <citation type="submission" date="2015-08" db="EMBL/GenBank/DDBJ databases">
        <title>Next Generation Sequencing and Analysis of the Genome of Puccinia sorghi L Schw, the Causal Agent of Maize Common Rust.</title>
        <authorList>
            <person name="Rochi L."/>
            <person name="Burguener G."/>
            <person name="Darino M."/>
            <person name="Turjanski A."/>
            <person name="Kreff E."/>
            <person name="Dieguez M.J."/>
            <person name="Sacco F."/>
        </authorList>
    </citation>
    <scope>NUCLEOTIDE SEQUENCE [LARGE SCALE GENOMIC DNA]</scope>
    <source>
        <strain evidence="2 3">RO10H11247</strain>
    </source>
</reference>
<dbReference type="PANTHER" id="PTHR34187:SF2">
    <property type="entry name" value="DUF202 DOMAIN-CONTAINING PROTEIN"/>
    <property type="match status" value="1"/>
</dbReference>
<dbReference type="PANTHER" id="PTHR34187">
    <property type="entry name" value="FGR18P"/>
    <property type="match status" value="1"/>
</dbReference>
<protein>
    <submittedName>
        <fullName evidence="2">Uncharacterized protein</fullName>
    </submittedName>
</protein>
<proteinExistence type="predicted"/>
<dbReference type="VEuPathDB" id="FungiDB:VP01_1073g2"/>
<keyword evidence="1" id="KW-0472">Membrane</keyword>
<dbReference type="AlphaFoldDB" id="A0A0L6VTK5"/>
<evidence type="ECO:0000313" key="3">
    <source>
        <dbReference type="Proteomes" id="UP000037035"/>
    </source>
</evidence>
<organism evidence="2 3">
    <name type="scientific">Puccinia sorghi</name>
    <dbReference type="NCBI Taxonomy" id="27349"/>
    <lineage>
        <taxon>Eukaryota</taxon>
        <taxon>Fungi</taxon>
        <taxon>Dikarya</taxon>
        <taxon>Basidiomycota</taxon>
        <taxon>Pucciniomycotina</taxon>
        <taxon>Pucciniomycetes</taxon>
        <taxon>Pucciniales</taxon>
        <taxon>Pucciniaceae</taxon>
        <taxon>Puccinia</taxon>
    </lineage>
</organism>
<comment type="caution">
    <text evidence="2">The sequence shown here is derived from an EMBL/GenBank/DDBJ whole genome shotgun (WGS) entry which is preliminary data.</text>
</comment>
<feature type="transmembrane region" description="Helical" evidence="1">
    <location>
        <begin position="67"/>
        <end position="86"/>
    </location>
</feature>
<keyword evidence="1" id="KW-0812">Transmembrane</keyword>
<name>A0A0L6VTK5_9BASI</name>
<dbReference type="InterPro" id="IPR052053">
    <property type="entry name" value="IM_YidH-like"/>
</dbReference>
<gene>
    <name evidence="2" type="ORF">VP01_1073g2</name>
</gene>
<evidence type="ECO:0000313" key="2">
    <source>
        <dbReference type="EMBL" id="KNZ64039.1"/>
    </source>
</evidence>
<sequence>MYRISLSCYWFVLLFLSSFFVLYLPTNCSSLFSSGGGGAFQSTGTHRYFRVQKILQTGHFPHSRRSIGLTTLIVSALLVVTAVGMFRVNF</sequence>
<keyword evidence="1" id="KW-1133">Transmembrane helix</keyword>
<feature type="transmembrane region" description="Helical" evidence="1">
    <location>
        <begin position="7"/>
        <end position="24"/>
    </location>
</feature>
<dbReference type="Proteomes" id="UP000037035">
    <property type="component" value="Unassembled WGS sequence"/>
</dbReference>
<keyword evidence="3" id="KW-1185">Reference proteome</keyword>
<evidence type="ECO:0000256" key="1">
    <source>
        <dbReference type="SAM" id="Phobius"/>
    </source>
</evidence>
<accession>A0A0L6VTK5</accession>